<evidence type="ECO:0000256" key="2">
    <source>
        <dbReference type="SAM" id="Phobius"/>
    </source>
</evidence>
<dbReference type="Pfam" id="PF18895">
    <property type="entry name" value="T4SS_pilin"/>
    <property type="match status" value="1"/>
</dbReference>
<keyword evidence="2" id="KW-0812">Transmembrane</keyword>
<keyword evidence="2" id="KW-1133">Transmembrane helix</keyword>
<keyword evidence="3" id="KW-0732">Signal</keyword>
<evidence type="ECO:0000256" key="1">
    <source>
        <dbReference type="SAM" id="MobiDB-lite"/>
    </source>
</evidence>
<feature type="region of interest" description="Disordered" evidence="1">
    <location>
        <begin position="260"/>
        <end position="281"/>
    </location>
</feature>
<evidence type="ECO:0000313" key="5">
    <source>
        <dbReference type="Proteomes" id="UP000178315"/>
    </source>
</evidence>
<dbReference type="EMBL" id="MHJU01000017">
    <property type="protein sequence ID" value="OGY73086.1"/>
    <property type="molecule type" value="Genomic_DNA"/>
</dbReference>
<evidence type="ECO:0000256" key="3">
    <source>
        <dbReference type="SAM" id="SignalP"/>
    </source>
</evidence>
<protein>
    <submittedName>
        <fullName evidence="4">Uncharacterized protein</fullName>
    </submittedName>
</protein>
<feature type="transmembrane region" description="Helical" evidence="2">
    <location>
        <begin position="47"/>
        <end position="65"/>
    </location>
</feature>
<reference evidence="4 5" key="1">
    <citation type="journal article" date="2016" name="Nat. Commun.">
        <title>Thousands of microbial genomes shed light on interconnected biogeochemical processes in an aquifer system.</title>
        <authorList>
            <person name="Anantharaman K."/>
            <person name="Brown C.T."/>
            <person name="Hug L.A."/>
            <person name="Sharon I."/>
            <person name="Castelle C.J."/>
            <person name="Probst A.J."/>
            <person name="Thomas B.C."/>
            <person name="Singh A."/>
            <person name="Wilkins M.J."/>
            <person name="Karaoz U."/>
            <person name="Brodie E.L."/>
            <person name="Williams K.H."/>
            <person name="Hubbard S.S."/>
            <person name="Banfield J.F."/>
        </authorList>
    </citation>
    <scope>NUCLEOTIDE SEQUENCE [LARGE SCALE GENOMIC DNA]</scope>
</reference>
<gene>
    <name evidence="4" type="ORF">A3H61_02655</name>
</gene>
<dbReference type="AlphaFoldDB" id="A0A1G2A9D6"/>
<dbReference type="Proteomes" id="UP000178315">
    <property type="component" value="Unassembled WGS sequence"/>
</dbReference>
<organism evidence="4 5">
    <name type="scientific">Candidatus Jacksonbacteria bacterium RIFCSPLOWO2_02_FULL_44_20</name>
    <dbReference type="NCBI Taxonomy" id="1798460"/>
    <lineage>
        <taxon>Bacteria</taxon>
        <taxon>Candidatus Jacksoniibacteriota</taxon>
    </lineage>
</organism>
<dbReference type="InterPro" id="IPR043993">
    <property type="entry name" value="T4SS_pilin"/>
</dbReference>
<sequence>MYFIIVLLILFIPSLASAQPALLPACAESGNCGFCDIVDVISRGFEFVLYFLGATIFFVFIWGAFELIIARGKSEKVEHGKNEMKGALFGLLFVLIAWHVINVTVYILTTPSNQPLNAIKGPDERGGVLFANPWNWLCAEGAIAGLPASQQQCFSRGDGTPCGVDQICMKGECGTDTTYTTTCQYLKGTYPDKFSGYDCKRTKENVDNFNKTELEKKRNAEQTGDPVYNTKFIDCLPDPSFCGFVNTTNFCCGEVKESENPYKNKGTSPADSIPVGNELSV</sequence>
<comment type="caution">
    <text evidence="4">The sequence shown here is derived from an EMBL/GenBank/DDBJ whole genome shotgun (WGS) entry which is preliminary data.</text>
</comment>
<name>A0A1G2A9D6_9BACT</name>
<keyword evidence="2" id="KW-0472">Membrane</keyword>
<feature type="chain" id="PRO_5009581915" evidence="3">
    <location>
        <begin position="19"/>
        <end position="281"/>
    </location>
</feature>
<accession>A0A1G2A9D6</accession>
<feature type="transmembrane region" description="Helical" evidence="2">
    <location>
        <begin position="86"/>
        <end position="108"/>
    </location>
</feature>
<evidence type="ECO:0000313" key="4">
    <source>
        <dbReference type="EMBL" id="OGY73086.1"/>
    </source>
</evidence>
<feature type="signal peptide" evidence="3">
    <location>
        <begin position="1"/>
        <end position="18"/>
    </location>
</feature>
<proteinExistence type="predicted"/>